<dbReference type="GO" id="GO:0006508">
    <property type="term" value="P:proteolysis"/>
    <property type="evidence" value="ECO:0007669"/>
    <property type="project" value="UniProtKB-KW"/>
</dbReference>
<feature type="transmembrane region" description="Helical" evidence="11">
    <location>
        <begin position="190"/>
        <end position="211"/>
    </location>
</feature>
<dbReference type="PANTHER" id="PTHR43221:SF2">
    <property type="entry name" value="PROTEASE HTPX HOMOLOG"/>
    <property type="match status" value="1"/>
</dbReference>
<evidence type="ECO:0000256" key="4">
    <source>
        <dbReference type="ARBA" id="ARBA00022692"/>
    </source>
</evidence>
<feature type="binding site" evidence="11">
    <location>
        <position position="143"/>
    </location>
    <ligand>
        <name>Zn(2+)</name>
        <dbReference type="ChEBI" id="CHEBI:29105"/>
        <note>catalytic</note>
    </ligand>
</feature>
<evidence type="ECO:0000256" key="10">
    <source>
        <dbReference type="ARBA" id="ARBA00023136"/>
    </source>
</evidence>
<dbReference type="AlphaFoldDB" id="Q82AQ3"/>
<comment type="cofactor">
    <cofactor evidence="11">
        <name>Zn(2+)</name>
        <dbReference type="ChEBI" id="CHEBI:29105"/>
    </cofactor>
    <text evidence="11">Binds 1 zinc ion per subunit.</text>
</comment>
<keyword evidence="9 11" id="KW-0482">Metalloprotease</keyword>
<proteinExistence type="inferred from homology"/>
<dbReference type="MEROPS" id="M48.004"/>
<feature type="domain" description="Peptidase M48" evidence="12">
    <location>
        <begin position="80"/>
        <end position="294"/>
    </location>
</feature>
<dbReference type="KEGG" id="sma:SAVERM_6003"/>
<comment type="similarity">
    <text evidence="1 11">Belongs to the peptidase M48B family.</text>
</comment>
<dbReference type="GO" id="GO:0008270">
    <property type="term" value="F:zinc ion binding"/>
    <property type="evidence" value="ECO:0007669"/>
    <property type="project" value="UniProtKB-UniRule"/>
</dbReference>
<dbReference type="CDD" id="cd07327">
    <property type="entry name" value="M48B_HtpX_like"/>
    <property type="match status" value="1"/>
</dbReference>
<dbReference type="EMBL" id="BA000030">
    <property type="protein sequence ID" value="BAC73715.1"/>
    <property type="molecule type" value="Genomic_DNA"/>
</dbReference>
<dbReference type="InterPro" id="IPR001915">
    <property type="entry name" value="Peptidase_M48"/>
</dbReference>
<dbReference type="InterPro" id="IPR050083">
    <property type="entry name" value="HtpX_protease"/>
</dbReference>
<keyword evidence="7 11" id="KW-0862">Zinc</keyword>
<accession>Q82AQ3</accession>
<organism evidence="13 14">
    <name type="scientific">Streptomyces avermitilis (strain ATCC 31267 / DSM 46492 / JCM 5070 / NBRC 14893 / NCIMB 12804 / NRRL 8165 / MA-4680)</name>
    <dbReference type="NCBI Taxonomy" id="227882"/>
    <lineage>
        <taxon>Bacteria</taxon>
        <taxon>Bacillati</taxon>
        <taxon>Actinomycetota</taxon>
        <taxon>Actinomycetes</taxon>
        <taxon>Kitasatosporales</taxon>
        <taxon>Streptomycetaceae</taxon>
        <taxon>Streptomyces</taxon>
    </lineage>
</organism>
<dbReference type="eggNOG" id="COG0501">
    <property type="taxonomic scope" value="Bacteria"/>
</dbReference>
<protein>
    <recommendedName>
        <fullName evidence="11">Protease HtpX homolog</fullName>
        <ecNumber evidence="11">3.4.24.-</ecNumber>
    </recommendedName>
</protein>
<sequence>MMQMQSRFQSDRRLTARMTVTLFLLGLLYLAFVAALIVLLKSWVLVVVIAAAFLGAQYWFSDRIALYAMRGRIVEREEYPQLHGVVDRLSAVADMPNPLVAVSDLEMPNAFATGRNADHAVLCVTTGLLRRLEPDELEGVLAHELSHVAHKDVAVITVASFLGVIAGLIVRFAFYSQFFGVRGRKDQNTVVIFMAVLAVSAAVYALSFLLIRALSRYRELAADRAAALLTGRPSALASALTKVTGDIARIPTKDLRSAQAFNAFYFTPALGTTPGLERLFSTHPSLEQRLEQLGRISAELGEAATPGKAR</sequence>
<reference evidence="13 14" key="2">
    <citation type="journal article" date="2003" name="Nat. Biotechnol.">
        <title>Complete genome sequence and comparative analysis of the industrial microorganism Streptomyces avermitilis.</title>
        <authorList>
            <person name="Ikeda H."/>
            <person name="Ishikawa J."/>
            <person name="Hanamoto A."/>
            <person name="Shinose M."/>
            <person name="Kikuchi H."/>
            <person name="Shiba T."/>
            <person name="Sakaki Y."/>
            <person name="Hattori M."/>
            <person name="Omura S."/>
        </authorList>
    </citation>
    <scope>NUCLEOTIDE SEQUENCE [LARGE SCALE GENOMIC DNA]</scope>
    <source>
        <strain evidence="14">ATCC 31267 / DSM 46492 / JCM 5070 / NBRC 14893 / NCIMB 12804 / NRRL 8165 / MA-4680</strain>
    </source>
</reference>
<dbReference type="Pfam" id="PF01435">
    <property type="entry name" value="Peptidase_M48"/>
    <property type="match status" value="1"/>
</dbReference>
<dbReference type="HOGENOM" id="CLU_042266_0_2_11"/>
<dbReference type="NCBIfam" id="NF002669">
    <property type="entry name" value="PRK02391.1"/>
    <property type="match status" value="1"/>
</dbReference>
<keyword evidence="3 11" id="KW-0645">Protease</keyword>
<feature type="binding site" evidence="11">
    <location>
        <position position="147"/>
    </location>
    <ligand>
        <name>Zn(2+)</name>
        <dbReference type="ChEBI" id="CHEBI:29105"/>
        <note>catalytic</note>
    </ligand>
</feature>
<feature type="transmembrane region" description="Helical" evidence="11">
    <location>
        <begin position="153"/>
        <end position="178"/>
    </location>
</feature>
<gene>
    <name evidence="11" type="primary">htpX</name>
    <name evidence="13" type="synonym">htpX2</name>
    <name evidence="13" type="ORF">SAVERM_6003</name>
</gene>
<evidence type="ECO:0000313" key="14">
    <source>
        <dbReference type="Proteomes" id="UP000000428"/>
    </source>
</evidence>
<dbReference type="Gene3D" id="3.30.2010.10">
    <property type="entry name" value="Metalloproteases ('zincins'), catalytic domain"/>
    <property type="match status" value="1"/>
</dbReference>
<evidence type="ECO:0000256" key="3">
    <source>
        <dbReference type="ARBA" id="ARBA00022670"/>
    </source>
</evidence>
<keyword evidence="8 11" id="KW-1133">Transmembrane helix</keyword>
<evidence type="ECO:0000313" key="13">
    <source>
        <dbReference type="EMBL" id="BAC73715.1"/>
    </source>
</evidence>
<dbReference type="Proteomes" id="UP000000428">
    <property type="component" value="Chromosome"/>
</dbReference>
<feature type="transmembrane region" description="Helical" evidence="11">
    <location>
        <begin position="43"/>
        <end position="60"/>
    </location>
</feature>
<keyword evidence="10 11" id="KW-0472">Membrane</keyword>
<evidence type="ECO:0000256" key="2">
    <source>
        <dbReference type="ARBA" id="ARBA00022475"/>
    </source>
</evidence>
<evidence type="ECO:0000256" key="5">
    <source>
        <dbReference type="ARBA" id="ARBA00022723"/>
    </source>
</evidence>
<dbReference type="GO" id="GO:0004222">
    <property type="term" value="F:metalloendopeptidase activity"/>
    <property type="evidence" value="ECO:0007669"/>
    <property type="project" value="UniProtKB-UniRule"/>
</dbReference>
<feature type="active site" evidence="11">
    <location>
        <position position="144"/>
    </location>
</feature>
<evidence type="ECO:0000256" key="7">
    <source>
        <dbReference type="ARBA" id="ARBA00022833"/>
    </source>
</evidence>
<dbReference type="HAMAP" id="MF_00188">
    <property type="entry name" value="Pept_M48_protease_HtpX"/>
    <property type="match status" value="1"/>
</dbReference>
<keyword evidence="6 11" id="KW-0378">Hydrolase</keyword>
<name>Q82AQ3_STRAW</name>
<feature type="binding site" evidence="11">
    <location>
        <position position="219"/>
    </location>
    <ligand>
        <name>Zn(2+)</name>
        <dbReference type="ChEBI" id="CHEBI:29105"/>
        <note>catalytic</note>
    </ligand>
</feature>
<evidence type="ECO:0000256" key="6">
    <source>
        <dbReference type="ARBA" id="ARBA00022801"/>
    </source>
</evidence>
<dbReference type="GO" id="GO:0005886">
    <property type="term" value="C:plasma membrane"/>
    <property type="evidence" value="ECO:0007669"/>
    <property type="project" value="UniProtKB-SubCell"/>
</dbReference>
<keyword evidence="2 11" id="KW-1003">Cell membrane</keyword>
<keyword evidence="5 11" id="KW-0479">Metal-binding</keyword>
<reference evidence="13 14" key="3">
    <citation type="journal article" date="2014" name="J. Ind. Microbiol. Biotechnol.">
        <title>Genome mining of the Streptomyces avermitilis genome and development of genome-minimized hosts for heterologous expression of biosynthetic gene clusters.</title>
        <authorList>
            <person name="Ikeda H."/>
            <person name="Shin-ya K."/>
            <person name="Omura S."/>
        </authorList>
    </citation>
    <scope>NUCLEOTIDE SEQUENCE [LARGE SCALE GENOMIC DNA]</scope>
    <source>
        <strain evidence="14">ATCC 31267 / DSM 46492 / JCM 5070 / NBRC 14893 / NCIMB 12804 / NRRL 8165 / MA-4680</strain>
    </source>
</reference>
<keyword evidence="13" id="KW-0346">Stress response</keyword>
<dbReference type="InterPro" id="IPR022919">
    <property type="entry name" value="Pept_M48_protease_HtpX"/>
</dbReference>
<keyword evidence="4 11" id="KW-0812">Transmembrane</keyword>
<comment type="subcellular location">
    <subcellularLocation>
        <location evidence="11">Cell membrane</location>
        <topology evidence="11">Multi-pass membrane protein</topology>
    </subcellularLocation>
</comment>
<feature type="transmembrane region" description="Helical" evidence="11">
    <location>
        <begin position="20"/>
        <end position="37"/>
    </location>
</feature>
<evidence type="ECO:0000256" key="8">
    <source>
        <dbReference type="ARBA" id="ARBA00022989"/>
    </source>
</evidence>
<evidence type="ECO:0000259" key="12">
    <source>
        <dbReference type="Pfam" id="PF01435"/>
    </source>
</evidence>
<evidence type="ECO:0000256" key="1">
    <source>
        <dbReference type="ARBA" id="ARBA00009779"/>
    </source>
</evidence>
<evidence type="ECO:0000256" key="11">
    <source>
        <dbReference type="HAMAP-Rule" id="MF_00188"/>
    </source>
</evidence>
<keyword evidence="14" id="KW-1185">Reference proteome</keyword>
<dbReference type="EC" id="3.4.24.-" evidence="11"/>
<reference evidence="13 14" key="1">
    <citation type="journal article" date="2001" name="Proc. Natl. Acad. Sci. U.S.A.">
        <title>Genome sequence of an industrial microorganism Streptomyces avermitilis: deducing the ability of producing secondary metabolites.</title>
        <authorList>
            <person name="Omura S."/>
            <person name="Ikeda H."/>
            <person name="Ishikawa J."/>
            <person name="Hanamoto A."/>
            <person name="Takahashi C."/>
            <person name="Shinose M."/>
            <person name="Takahashi Y."/>
            <person name="Horikawa H."/>
            <person name="Nakazawa H."/>
            <person name="Osonoe T."/>
            <person name="Kikuchi H."/>
            <person name="Shiba T."/>
            <person name="Sakaki Y."/>
            <person name="Hattori M."/>
        </authorList>
    </citation>
    <scope>NUCLEOTIDE SEQUENCE [LARGE SCALE GENOMIC DNA]</scope>
    <source>
        <strain evidence="14">ATCC 31267 / DSM 46492 / JCM 5070 / NBRC 14893 / NCIMB 12804 / NRRL 8165 / MA-4680</strain>
    </source>
</reference>
<evidence type="ECO:0000256" key="9">
    <source>
        <dbReference type="ARBA" id="ARBA00023049"/>
    </source>
</evidence>
<dbReference type="PANTHER" id="PTHR43221">
    <property type="entry name" value="PROTEASE HTPX"/>
    <property type="match status" value="1"/>
</dbReference>